<dbReference type="RefSeq" id="XP_977255.1">
    <property type="nucleotide sequence ID" value="XM_972162.3"/>
</dbReference>
<organism evidence="1 2">
    <name type="scientific">Tetrahymena thermophila (strain SB210)</name>
    <dbReference type="NCBI Taxonomy" id="312017"/>
    <lineage>
        <taxon>Eukaryota</taxon>
        <taxon>Sar</taxon>
        <taxon>Alveolata</taxon>
        <taxon>Ciliophora</taxon>
        <taxon>Intramacronucleata</taxon>
        <taxon>Oligohymenophorea</taxon>
        <taxon>Hymenostomatida</taxon>
        <taxon>Tetrahymenina</taxon>
        <taxon>Tetrahymenidae</taxon>
        <taxon>Tetrahymena</taxon>
    </lineage>
</organism>
<dbReference type="HOGENOM" id="CLU_1753377_0_0_1"/>
<evidence type="ECO:0000313" key="1">
    <source>
        <dbReference type="EMBL" id="EAR86264.1"/>
    </source>
</evidence>
<reference evidence="2" key="1">
    <citation type="journal article" date="2006" name="PLoS Biol.">
        <title>Macronuclear genome sequence of the ciliate Tetrahymena thermophila, a model eukaryote.</title>
        <authorList>
            <person name="Eisen J.A."/>
            <person name="Coyne R.S."/>
            <person name="Wu M."/>
            <person name="Wu D."/>
            <person name="Thiagarajan M."/>
            <person name="Wortman J.R."/>
            <person name="Badger J.H."/>
            <person name="Ren Q."/>
            <person name="Amedeo P."/>
            <person name="Jones K.M."/>
            <person name="Tallon L.J."/>
            <person name="Delcher A.L."/>
            <person name="Salzberg S.L."/>
            <person name="Silva J.C."/>
            <person name="Haas B.J."/>
            <person name="Majoros W.H."/>
            <person name="Farzad M."/>
            <person name="Carlton J.M."/>
            <person name="Smith R.K. Jr."/>
            <person name="Garg J."/>
            <person name="Pearlman R.E."/>
            <person name="Karrer K.M."/>
            <person name="Sun L."/>
            <person name="Manning G."/>
            <person name="Elde N.C."/>
            <person name="Turkewitz A.P."/>
            <person name="Asai D.J."/>
            <person name="Wilkes D.E."/>
            <person name="Wang Y."/>
            <person name="Cai H."/>
            <person name="Collins K."/>
            <person name="Stewart B.A."/>
            <person name="Lee S.R."/>
            <person name="Wilamowska K."/>
            <person name="Weinberg Z."/>
            <person name="Ruzzo W.L."/>
            <person name="Wloga D."/>
            <person name="Gaertig J."/>
            <person name="Frankel J."/>
            <person name="Tsao C.-C."/>
            <person name="Gorovsky M.A."/>
            <person name="Keeling P.J."/>
            <person name="Waller R.F."/>
            <person name="Patron N.J."/>
            <person name="Cherry J.M."/>
            <person name="Stover N.A."/>
            <person name="Krieger C.J."/>
            <person name="del Toro C."/>
            <person name="Ryder H.F."/>
            <person name="Williamson S.C."/>
            <person name="Barbeau R.A."/>
            <person name="Hamilton E.P."/>
            <person name="Orias E."/>
        </authorList>
    </citation>
    <scope>NUCLEOTIDE SEQUENCE [LARGE SCALE GENOMIC DNA]</scope>
    <source>
        <strain evidence="2">SB210</strain>
    </source>
</reference>
<keyword evidence="2" id="KW-1185">Reference proteome</keyword>
<proteinExistence type="predicted"/>
<sequence length="149" mass="17201">MFVQTKNQKKLRLFSNNSSMTSSMELAPKYDAMFSAEAEQRINDWLDAQNIIQKAPEEHFRDFFQQSKEQAQYQINLLIHQNSFSNDSSQQSLPELEMSLSSSCSSCISSPGSLDLKRSPILNRRRINIGDLLISNNQNQYDSIQELRF</sequence>
<dbReference type="Proteomes" id="UP000009168">
    <property type="component" value="Unassembled WGS sequence"/>
</dbReference>
<dbReference type="KEGG" id="tet:TTHERM_00041520"/>
<dbReference type="GeneID" id="7841461"/>
<dbReference type="AlphaFoldDB" id="Q22LW5"/>
<dbReference type="InParanoid" id="Q22LW5"/>
<protein>
    <submittedName>
        <fullName evidence="1">Uncharacterized protein</fullName>
    </submittedName>
</protein>
<evidence type="ECO:0000313" key="2">
    <source>
        <dbReference type="Proteomes" id="UP000009168"/>
    </source>
</evidence>
<dbReference type="EMBL" id="GG662720">
    <property type="protein sequence ID" value="EAR86264.1"/>
    <property type="molecule type" value="Genomic_DNA"/>
</dbReference>
<gene>
    <name evidence="1" type="ORF">TTHERM_00041520</name>
</gene>
<name>Q22LW5_TETTS</name>
<accession>Q22LW5</accession>